<dbReference type="Gene3D" id="2.30.30.380">
    <property type="entry name" value="Zn-finger domain of Sec23/24"/>
    <property type="match status" value="1"/>
</dbReference>
<proteinExistence type="inferred from homology"/>
<evidence type="ECO:0000256" key="10">
    <source>
        <dbReference type="ARBA" id="ARBA00022927"/>
    </source>
</evidence>
<comment type="subcellular location">
    <subcellularLocation>
        <location evidence="2">Cytoplasmic vesicle</location>
        <location evidence="2">COPII-coated vesicle membrane</location>
        <topology evidence="2">Peripheral membrane protein</topology>
        <orientation evidence="2">Cytoplasmic side</orientation>
    </subcellularLocation>
    <subcellularLocation>
        <location evidence="3">Endoplasmic reticulum membrane</location>
        <topology evidence="3">Peripheral membrane protein</topology>
        <orientation evidence="3">Cytoplasmic side</orientation>
    </subcellularLocation>
    <subcellularLocation>
        <location evidence="1">Golgi apparatus membrane</location>
        <topology evidence="1">Peripheral membrane protein</topology>
        <orientation evidence="1">Cytoplasmic side</orientation>
    </subcellularLocation>
</comment>
<dbReference type="InterPro" id="IPR036465">
    <property type="entry name" value="vWFA_dom_sf"/>
</dbReference>
<dbReference type="InterPro" id="IPR036180">
    <property type="entry name" value="Gelsolin-like_dom_sf"/>
</dbReference>
<dbReference type="Pfam" id="PF00626">
    <property type="entry name" value="Gelsolin"/>
    <property type="match status" value="1"/>
</dbReference>
<comment type="function">
    <text evidence="13">Component of the coat protein complex II (COPII) which promotes the formation of transport vesicles from the endoplasmic reticulum (ER). The coat has two main functions, the physical deformation of the endoplasmic reticulum membrane into vesicles and the selection of cargo molecules.</text>
</comment>
<dbReference type="Gene3D" id="1.20.120.730">
    <property type="entry name" value="Sec23/Sec24 helical domain"/>
    <property type="match status" value="1"/>
</dbReference>
<keyword evidence="7" id="KW-0256">Endoplasmic reticulum</keyword>
<evidence type="ECO:0000256" key="6">
    <source>
        <dbReference type="ARBA" id="ARBA00022723"/>
    </source>
</evidence>
<dbReference type="Gene3D" id="2.60.40.1670">
    <property type="entry name" value="beta-sandwich domain of Sec23/24"/>
    <property type="match status" value="1"/>
</dbReference>
<keyword evidence="6" id="KW-0479">Metal-binding</keyword>
<dbReference type="InterPro" id="IPR050550">
    <property type="entry name" value="SEC23_SEC24_subfamily"/>
</dbReference>
<dbReference type="SUPFAM" id="SSF82919">
    <property type="entry name" value="Zn-finger domain of Sec23/24"/>
    <property type="match status" value="1"/>
</dbReference>
<dbReference type="SUPFAM" id="SSF81995">
    <property type="entry name" value="beta-sandwich domain of Sec23/24"/>
    <property type="match status" value="1"/>
</dbReference>
<dbReference type="AlphaFoldDB" id="A0AAD6GJJ7"/>
<feature type="region of interest" description="Disordered" evidence="14">
    <location>
        <begin position="151"/>
        <end position="197"/>
    </location>
</feature>
<feature type="domain" description="Gelsolin-like" evidence="15">
    <location>
        <begin position="846"/>
        <end position="914"/>
    </location>
</feature>
<keyword evidence="12" id="KW-0968">Cytoplasmic vesicle</keyword>
<organism evidence="20 21">
    <name type="scientific">Penicillium frequentans</name>
    <dbReference type="NCBI Taxonomy" id="3151616"/>
    <lineage>
        <taxon>Eukaryota</taxon>
        <taxon>Fungi</taxon>
        <taxon>Dikarya</taxon>
        <taxon>Ascomycota</taxon>
        <taxon>Pezizomycotina</taxon>
        <taxon>Eurotiomycetes</taxon>
        <taxon>Eurotiomycetidae</taxon>
        <taxon>Eurotiales</taxon>
        <taxon>Aspergillaceae</taxon>
        <taxon>Penicillium</taxon>
    </lineage>
</organism>
<evidence type="ECO:0000256" key="4">
    <source>
        <dbReference type="ARBA" id="ARBA00008334"/>
    </source>
</evidence>
<dbReference type="InterPro" id="IPR029006">
    <property type="entry name" value="ADF-H/Gelsolin-like_dom_sf"/>
</dbReference>
<dbReference type="InterPro" id="IPR006896">
    <property type="entry name" value="Sec23/24_trunk_dom"/>
</dbReference>
<gene>
    <name evidence="20" type="ORF">N7494_001508</name>
</gene>
<evidence type="ECO:0000256" key="3">
    <source>
        <dbReference type="ARBA" id="ARBA00004397"/>
    </source>
</evidence>
<evidence type="ECO:0000256" key="2">
    <source>
        <dbReference type="ARBA" id="ARBA00004299"/>
    </source>
</evidence>
<dbReference type="SUPFAM" id="SSF81811">
    <property type="entry name" value="Helical domain of Sec23/24"/>
    <property type="match status" value="1"/>
</dbReference>
<dbReference type="GO" id="GO:0006886">
    <property type="term" value="P:intracellular protein transport"/>
    <property type="evidence" value="ECO:0007669"/>
    <property type="project" value="InterPro"/>
</dbReference>
<dbReference type="Gene3D" id="3.40.20.10">
    <property type="entry name" value="Severin"/>
    <property type="match status" value="1"/>
</dbReference>
<evidence type="ECO:0000256" key="11">
    <source>
        <dbReference type="ARBA" id="ARBA00023136"/>
    </source>
</evidence>
<evidence type="ECO:0000259" key="15">
    <source>
        <dbReference type="Pfam" id="PF00626"/>
    </source>
</evidence>
<protein>
    <recommendedName>
        <fullName evidence="22">Sec23/Sec24 family protein</fullName>
    </recommendedName>
</protein>
<comment type="similarity">
    <text evidence="4">Belongs to the SEC23/SEC24 family. SEC24 subfamily.</text>
</comment>
<keyword evidence="10" id="KW-0653">Protein transport</keyword>
<dbReference type="InterPro" id="IPR006900">
    <property type="entry name" value="Sec23/24_helical_dom"/>
</dbReference>
<evidence type="ECO:0000313" key="21">
    <source>
        <dbReference type="Proteomes" id="UP001220324"/>
    </source>
</evidence>
<evidence type="ECO:0000256" key="13">
    <source>
        <dbReference type="ARBA" id="ARBA00025471"/>
    </source>
</evidence>
<evidence type="ECO:0000256" key="7">
    <source>
        <dbReference type="ARBA" id="ARBA00022824"/>
    </source>
</evidence>
<evidence type="ECO:0000259" key="18">
    <source>
        <dbReference type="Pfam" id="PF04815"/>
    </source>
</evidence>
<feature type="region of interest" description="Disordered" evidence="14">
    <location>
        <begin position="1"/>
        <end position="77"/>
    </location>
</feature>
<dbReference type="GO" id="GO:0008270">
    <property type="term" value="F:zinc ion binding"/>
    <property type="evidence" value="ECO:0007669"/>
    <property type="project" value="InterPro"/>
</dbReference>
<dbReference type="InterPro" id="IPR036174">
    <property type="entry name" value="Znf_Sec23_Sec24_sf"/>
</dbReference>
<evidence type="ECO:0000313" key="20">
    <source>
        <dbReference type="EMBL" id="KAJ5552130.1"/>
    </source>
</evidence>
<feature type="domain" description="Zinc finger Sec23/Sec24-type" evidence="16">
    <location>
        <begin position="288"/>
        <end position="326"/>
    </location>
</feature>
<dbReference type="GO" id="GO:0070971">
    <property type="term" value="C:endoplasmic reticulum exit site"/>
    <property type="evidence" value="ECO:0007669"/>
    <property type="project" value="TreeGrafter"/>
</dbReference>
<feature type="compositionally biased region" description="Polar residues" evidence="14">
    <location>
        <begin position="18"/>
        <end position="28"/>
    </location>
</feature>
<dbReference type="Pfam" id="PF08033">
    <property type="entry name" value="Sec23_BS"/>
    <property type="match status" value="1"/>
</dbReference>
<dbReference type="Gene3D" id="3.40.50.410">
    <property type="entry name" value="von Willebrand factor, type A domain"/>
    <property type="match status" value="1"/>
</dbReference>
<evidence type="ECO:0000256" key="8">
    <source>
        <dbReference type="ARBA" id="ARBA00022833"/>
    </source>
</evidence>
<dbReference type="Pfam" id="PF04815">
    <property type="entry name" value="Sec23_helical"/>
    <property type="match status" value="1"/>
</dbReference>
<keyword evidence="8" id="KW-0862">Zinc</keyword>
<dbReference type="InterPro" id="IPR006895">
    <property type="entry name" value="Znf_Sec23_Sec24"/>
</dbReference>
<evidence type="ECO:0000256" key="9">
    <source>
        <dbReference type="ARBA" id="ARBA00022892"/>
    </source>
</evidence>
<reference evidence="20 21" key="1">
    <citation type="journal article" date="2023" name="IMA Fungus">
        <title>Comparative genomic study of the Penicillium genus elucidates a diverse pangenome and 15 lateral gene transfer events.</title>
        <authorList>
            <person name="Petersen C."/>
            <person name="Sorensen T."/>
            <person name="Nielsen M.R."/>
            <person name="Sondergaard T.E."/>
            <person name="Sorensen J.L."/>
            <person name="Fitzpatrick D.A."/>
            <person name="Frisvad J.C."/>
            <person name="Nielsen K.L."/>
        </authorList>
    </citation>
    <scope>NUCLEOTIDE SEQUENCE [LARGE SCALE GENOMIC DNA]</scope>
    <source>
        <strain evidence="20 21">IBT 35679</strain>
    </source>
</reference>
<dbReference type="EMBL" id="JAQIZZ010000002">
    <property type="protein sequence ID" value="KAJ5552130.1"/>
    <property type="molecule type" value="Genomic_DNA"/>
</dbReference>
<dbReference type="PANTHER" id="PTHR13803">
    <property type="entry name" value="SEC24-RELATED PROTEIN"/>
    <property type="match status" value="1"/>
</dbReference>
<dbReference type="SUPFAM" id="SSF53300">
    <property type="entry name" value="vWA-like"/>
    <property type="match status" value="1"/>
</dbReference>
<dbReference type="InterPro" id="IPR007123">
    <property type="entry name" value="Gelsolin-like_dom"/>
</dbReference>
<keyword evidence="9" id="KW-0931">ER-Golgi transport</keyword>
<name>A0AAD6GJJ7_9EURO</name>
<dbReference type="Pfam" id="PF04810">
    <property type="entry name" value="zf-Sec23_Sec24"/>
    <property type="match status" value="1"/>
</dbReference>
<evidence type="ECO:0008006" key="22">
    <source>
        <dbReference type="Google" id="ProtNLM"/>
    </source>
</evidence>
<evidence type="ECO:0000256" key="14">
    <source>
        <dbReference type="SAM" id="MobiDB-lite"/>
    </source>
</evidence>
<keyword evidence="5" id="KW-0813">Transport</keyword>
<sequence>MANPSPYHAMGQADEDPSNPQQYSSQGYSAPPQPGAVYPNASPNQWSAYGSPQPSQQPYPGQSPDVAYNTAQQPMADPNIGGLVSQMTGLGVTGEAAGARTHRKKHRHAHHDIGAGPAASAAPAQPYNQAMGAEGVQPTSQFLNTGLNQAPRSLSPAVGPQPGHPAPGFTSQPGLEGGAGSVATQGRVDPEQIPSIPRSRDIPAQYYFNNVYPTMDRHLPPPAAIPFVAHDQGNSSPKHARLTLNNIPATSDFLSQTGLPMGMVLQPLAPLDPGEQPIPVLDFGDVGPPRCRRCRTYINPFMSFRSGGSKFICNMCTFPNDTPTEYFAPLDPSGARVDRMQRPELMMGTVEFLVPKEYWNKEPVGLQTLFLIDVSRESVQRGYLKAVCEGIAEALYGNTDTAEGAEGAEDSAHKLPAGSKVGIVTFDSEVHFYNLTATFDQAQMMVMTDLEEPFLPLSEGLFVDPYESKSVIISLLSRIPSLFAHIKSPEPALLPALNAAFSALQSTGGKIICSLASLPTAGPGQLEMREDPKLHGTDAERKLFSTENPAWKKTATKLAEAGVGVDFFLASPGGVYIDVATIGHVSATTGGETFFYPNFHAPRDVLKVRQEIAHTVKRETGYQALMKVRCSNGLQVSSYHGNFVQHALGADLEIGGIDADKAIGVVFSYDGKLDPKLDAHFQAALLYTSADGQRRVRCINVVAAVNEGGMETMKFIDQDAVVAIIAKEAASKTLDKSLKDIRANILEKTVDIFSGYRKIFSGSNPPGQMILPENLKEFSMFMLSLVKSRAFKGGNESSDRRVHDQRMLRSFGCTELSLYLYPRIIAIHNLQPLDGFANEHGQLQIPPSLRASFSKIEEGGAYLVDNGQVVLLWLHAQVSPNLLEDLFGPGHNSLQELSPNISSLPVLETHLNAQVRNLLHYFSTVRGSKSMAIQMARQGLDGAEYEFARLLLEDRNNEAQSYVDWLVHTHRQINLELAGHRKKEESTSEGALASLSAMRAPYWYPSLLPVLRSNGEGHARRGR</sequence>
<dbReference type="GO" id="GO:0005789">
    <property type="term" value="C:endoplasmic reticulum membrane"/>
    <property type="evidence" value="ECO:0007669"/>
    <property type="project" value="UniProtKB-SubCell"/>
</dbReference>
<evidence type="ECO:0000259" key="17">
    <source>
        <dbReference type="Pfam" id="PF04811"/>
    </source>
</evidence>
<evidence type="ECO:0000259" key="19">
    <source>
        <dbReference type="Pfam" id="PF08033"/>
    </source>
</evidence>
<dbReference type="GO" id="GO:0030127">
    <property type="term" value="C:COPII vesicle coat"/>
    <property type="evidence" value="ECO:0007669"/>
    <property type="project" value="InterPro"/>
</dbReference>
<dbReference type="GO" id="GO:0000139">
    <property type="term" value="C:Golgi membrane"/>
    <property type="evidence" value="ECO:0007669"/>
    <property type="project" value="UniProtKB-SubCell"/>
</dbReference>
<dbReference type="PANTHER" id="PTHR13803:SF4">
    <property type="entry name" value="SECRETORY 24CD, ISOFORM C"/>
    <property type="match status" value="1"/>
</dbReference>
<dbReference type="InterPro" id="IPR036175">
    <property type="entry name" value="Sec23/24_helical_dom_sf"/>
</dbReference>
<feature type="domain" description="Sec23/Sec24 helical" evidence="18">
    <location>
        <begin position="717"/>
        <end position="817"/>
    </location>
</feature>
<keyword evidence="21" id="KW-1185">Reference proteome</keyword>
<feature type="domain" description="Sec23/Sec24 trunk" evidence="17">
    <location>
        <begin position="369"/>
        <end position="614"/>
    </location>
</feature>
<dbReference type="Proteomes" id="UP001220324">
    <property type="component" value="Unassembled WGS sequence"/>
</dbReference>
<dbReference type="InterPro" id="IPR012990">
    <property type="entry name" value="Beta-sandwich_Sec23_24"/>
</dbReference>
<dbReference type="GO" id="GO:0090110">
    <property type="term" value="P:COPII-coated vesicle cargo loading"/>
    <property type="evidence" value="ECO:0007669"/>
    <property type="project" value="TreeGrafter"/>
</dbReference>
<keyword evidence="11" id="KW-0472">Membrane</keyword>
<evidence type="ECO:0000259" key="16">
    <source>
        <dbReference type="Pfam" id="PF04810"/>
    </source>
</evidence>
<feature type="compositionally biased region" description="Low complexity" evidence="14">
    <location>
        <begin position="49"/>
        <end position="64"/>
    </location>
</feature>
<feature type="domain" description="Sec23/Sec24 beta-sandwich" evidence="19">
    <location>
        <begin position="621"/>
        <end position="705"/>
    </location>
</feature>
<evidence type="ECO:0000256" key="12">
    <source>
        <dbReference type="ARBA" id="ARBA00023329"/>
    </source>
</evidence>
<dbReference type="GO" id="GO:0000149">
    <property type="term" value="F:SNARE binding"/>
    <property type="evidence" value="ECO:0007669"/>
    <property type="project" value="TreeGrafter"/>
</dbReference>
<dbReference type="SUPFAM" id="SSF82754">
    <property type="entry name" value="C-terminal, gelsolin-like domain of Sec23/24"/>
    <property type="match status" value="1"/>
</dbReference>
<accession>A0AAD6GJJ7</accession>
<dbReference type="Pfam" id="PF04811">
    <property type="entry name" value="Sec23_trunk"/>
    <property type="match status" value="1"/>
</dbReference>
<evidence type="ECO:0000256" key="5">
    <source>
        <dbReference type="ARBA" id="ARBA00022448"/>
    </source>
</evidence>
<evidence type="ECO:0000256" key="1">
    <source>
        <dbReference type="ARBA" id="ARBA00004255"/>
    </source>
</evidence>
<comment type="caution">
    <text evidence="20">The sequence shown here is derived from an EMBL/GenBank/DDBJ whole genome shotgun (WGS) entry which is preliminary data.</text>
</comment>